<dbReference type="Proteomes" id="UP000615455">
    <property type="component" value="Unassembled WGS sequence"/>
</dbReference>
<feature type="transmembrane region" description="Helical" evidence="1">
    <location>
        <begin position="34"/>
        <end position="53"/>
    </location>
</feature>
<feature type="transmembrane region" description="Helical" evidence="1">
    <location>
        <begin position="59"/>
        <end position="76"/>
    </location>
</feature>
<evidence type="ECO:0000313" key="3">
    <source>
        <dbReference type="Proteomes" id="UP000615455"/>
    </source>
</evidence>
<proteinExistence type="predicted"/>
<accession>A0ABQ1F321</accession>
<keyword evidence="1" id="KW-1133">Transmembrane helix</keyword>
<feature type="transmembrane region" description="Helical" evidence="1">
    <location>
        <begin position="192"/>
        <end position="212"/>
    </location>
</feature>
<feature type="transmembrane region" description="Helical" evidence="1">
    <location>
        <begin position="167"/>
        <end position="186"/>
    </location>
</feature>
<keyword evidence="1" id="KW-0812">Transmembrane</keyword>
<gene>
    <name evidence="2" type="ORF">GCM10008018_49540</name>
</gene>
<dbReference type="EMBL" id="BMHE01000032">
    <property type="protein sequence ID" value="GFZ97279.1"/>
    <property type="molecule type" value="Genomic_DNA"/>
</dbReference>
<evidence type="ECO:0000256" key="1">
    <source>
        <dbReference type="SAM" id="Phobius"/>
    </source>
</evidence>
<feature type="transmembrane region" description="Helical" evidence="1">
    <location>
        <begin position="6"/>
        <end position="27"/>
    </location>
</feature>
<keyword evidence="1" id="KW-0472">Membrane</keyword>
<reference evidence="3" key="1">
    <citation type="journal article" date="2019" name="Int. J. Syst. Evol. Microbiol.">
        <title>The Global Catalogue of Microorganisms (GCM) 10K type strain sequencing project: providing services to taxonomists for standard genome sequencing and annotation.</title>
        <authorList>
            <consortium name="The Broad Institute Genomics Platform"/>
            <consortium name="The Broad Institute Genome Sequencing Center for Infectious Disease"/>
            <person name="Wu L."/>
            <person name="Ma J."/>
        </authorList>
    </citation>
    <scope>NUCLEOTIDE SEQUENCE [LARGE SCALE GENOMIC DNA]</scope>
    <source>
        <strain evidence="3">CGMCC 1.15043</strain>
    </source>
</reference>
<feature type="transmembrane region" description="Helical" evidence="1">
    <location>
        <begin position="125"/>
        <end position="143"/>
    </location>
</feature>
<dbReference type="RefSeq" id="WP_189016218.1">
    <property type="nucleotide sequence ID" value="NZ_BMHE01000032.1"/>
</dbReference>
<name>A0ABQ1F321_9BACL</name>
<sequence>MDWRLVVLIPTFTAFSMLLLGLTLFRISLSKKWPLVLLAAFILANVFSLPVFLTYTEALNPMLIILSQAILIQVIFRLKILHALMVVFLGALGYTIYLAIVLLIIWSLTNIPLADYFERLDSSYFYFKIVAALLADFTAYVLVKRRMGFTVRVELKPTQYERSRKNMLLLVLVFTFLLFSSTYYAVNLEFTYIFYFVAGFCLLLGWIIYLLYRKEMEDI</sequence>
<feature type="transmembrane region" description="Helical" evidence="1">
    <location>
        <begin position="83"/>
        <end position="105"/>
    </location>
</feature>
<organism evidence="2 3">
    <name type="scientific">Paenibacillus marchantiophytorum</name>
    <dbReference type="NCBI Taxonomy" id="1619310"/>
    <lineage>
        <taxon>Bacteria</taxon>
        <taxon>Bacillati</taxon>
        <taxon>Bacillota</taxon>
        <taxon>Bacilli</taxon>
        <taxon>Bacillales</taxon>
        <taxon>Paenibacillaceae</taxon>
        <taxon>Paenibacillus</taxon>
    </lineage>
</organism>
<comment type="caution">
    <text evidence="2">The sequence shown here is derived from an EMBL/GenBank/DDBJ whole genome shotgun (WGS) entry which is preliminary data.</text>
</comment>
<evidence type="ECO:0000313" key="2">
    <source>
        <dbReference type="EMBL" id="GFZ97279.1"/>
    </source>
</evidence>
<protein>
    <submittedName>
        <fullName evidence="2">Uncharacterized protein</fullName>
    </submittedName>
</protein>
<keyword evidence="3" id="KW-1185">Reference proteome</keyword>